<keyword evidence="2" id="KW-1185">Reference proteome</keyword>
<protein>
    <submittedName>
        <fullName evidence="1">Uncharacterized protein</fullName>
    </submittedName>
</protein>
<accession>A0A699ZI40</accession>
<reference evidence="1 2" key="1">
    <citation type="submission" date="2020-02" db="EMBL/GenBank/DDBJ databases">
        <title>Draft genome sequence of Haematococcus lacustris strain NIES-144.</title>
        <authorList>
            <person name="Morimoto D."/>
            <person name="Nakagawa S."/>
            <person name="Yoshida T."/>
            <person name="Sawayama S."/>
        </authorList>
    </citation>
    <scope>NUCLEOTIDE SEQUENCE [LARGE SCALE GENOMIC DNA]</scope>
    <source>
        <strain evidence="1 2">NIES-144</strain>
    </source>
</reference>
<dbReference type="Proteomes" id="UP000485058">
    <property type="component" value="Unassembled WGS sequence"/>
</dbReference>
<organism evidence="1 2">
    <name type="scientific">Haematococcus lacustris</name>
    <name type="common">Green alga</name>
    <name type="synonym">Haematococcus pluvialis</name>
    <dbReference type="NCBI Taxonomy" id="44745"/>
    <lineage>
        <taxon>Eukaryota</taxon>
        <taxon>Viridiplantae</taxon>
        <taxon>Chlorophyta</taxon>
        <taxon>core chlorophytes</taxon>
        <taxon>Chlorophyceae</taxon>
        <taxon>CS clade</taxon>
        <taxon>Chlamydomonadales</taxon>
        <taxon>Haematococcaceae</taxon>
        <taxon>Haematococcus</taxon>
    </lineage>
</organism>
<dbReference type="EMBL" id="BLLF01001931">
    <property type="protein sequence ID" value="GFH21921.1"/>
    <property type="molecule type" value="Genomic_DNA"/>
</dbReference>
<evidence type="ECO:0000313" key="1">
    <source>
        <dbReference type="EMBL" id="GFH21921.1"/>
    </source>
</evidence>
<dbReference type="AlphaFoldDB" id="A0A699ZI40"/>
<gene>
    <name evidence="1" type="ORF">HaLaN_19306</name>
</gene>
<evidence type="ECO:0000313" key="2">
    <source>
        <dbReference type="Proteomes" id="UP000485058"/>
    </source>
</evidence>
<name>A0A699ZI40_HAELA</name>
<proteinExistence type="predicted"/>
<comment type="caution">
    <text evidence="1">The sequence shown here is derived from an EMBL/GenBank/DDBJ whole genome shotgun (WGS) entry which is preliminary data.</text>
</comment>
<sequence length="29" mass="2964">MDALGNTEAAVDAILQELALPQHQVGTAS</sequence>